<proteinExistence type="predicted"/>
<keyword evidence="2" id="KW-1185">Reference proteome</keyword>
<protein>
    <submittedName>
        <fullName evidence="1">Uncharacterized protein</fullName>
    </submittedName>
</protein>
<dbReference type="EMBL" id="WIXE01005045">
    <property type="protein sequence ID" value="KAK5982496.1"/>
    <property type="molecule type" value="Genomic_DNA"/>
</dbReference>
<comment type="caution">
    <text evidence="1">The sequence shown here is derived from an EMBL/GenBank/DDBJ whole genome shotgun (WGS) entry which is preliminary data.</text>
</comment>
<accession>A0AAN8FNC2</accession>
<sequence>MDFIPVLADFVPSQQRGRDVAVHIFPHDRELCYEFHYKRTLRDGGTNVYVCCGCSSLKTAEEYEHPGMTCHGGAYNCTHSAWEEEYQKSHSQGAAASSTAKSNRAVPGRLDRASCRCVADNEDFIMLDETDTIYFANRSLWAAIFSKMQLTADLGGHEALGDFTFLTDFVLPAMNAVISELPVVVK</sequence>
<reference evidence="1 2" key="1">
    <citation type="submission" date="2019-10" db="EMBL/GenBank/DDBJ databases">
        <title>Assembly and Annotation for the nematode Trichostrongylus colubriformis.</title>
        <authorList>
            <person name="Martin J."/>
        </authorList>
    </citation>
    <scope>NUCLEOTIDE SEQUENCE [LARGE SCALE GENOMIC DNA]</scope>
    <source>
        <strain evidence="1">G859</strain>
        <tissue evidence="1">Whole worm</tissue>
    </source>
</reference>
<gene>
    <name evidence="1" type="ORF">GCK32_013855</name>
</gene>
<evidence type="ECO:0000313" key="2">
    <source>
        <dbReference type="Proteomes" id="UP001331761"/>
    </source>
</evidence>
<dbReference type="Proteomes" id="UP001331761">
    <property type="component" value="Unassembled WGS sequence"/>
</dbReference>
<dbReference type="AlphaFoldDB" id="A0AAN8FNC2"/>
<feature type="non-terminal residue" evidence="1">
    <location>
        <position position="186"/>
    </location>
</feature>
<evidence type="ECO:0000313" key="1">
    <source>
        <dbReference type="EMBL" id="KAK5982496.1"/>
    </source>
</evidence>
<organism evidence="1 2">
    <name type="scientific">Trichostrongylus colubriformis</name>
    <name type="common">Black scour worm</name>
    <dbReference type="NCBI Taxonomy" id="6319"/>
    <lineage>
        <taxon>Eukaryota</taxon>
        <taxon>Metazoa</taxon>
        <taxon>Ecdysozoa</taxon>
        <taxon>Nematoda</taxon>
        <taxon>Chromadorea</taxon>
        <taxon>Rhabditida</taxon>
        <taxon>Rhabditina</taxon>
        <taxon>Rhabditomorpha</taxon>
        <taxon>Strongyloidea</taxon>
        <taxon>Trichostrongylidae</taxon>
        <taxon>Trichostrongylus</taxon>
    </lineage>
</organism>
<name>A0AAN8FNC2_TRICO</name>